<reference evidence="8" key="1">
    <citation type="submission" date="2023-07" db="EMBL/GenBank/DDBJ databases">
        <title>A chromosome-level genome assembly of Lolium multiflorum.</title>
        <authorList>
            <person name="Chen Y."/>
            <person name="Copetti D."/>
            <person name="Kolliker R."/>
            <person name="Studer B."/>
        </authorList>
    </citation>
    <scope>NUCLEOTIDE SEQUENCE</scope>
    <source>
        <strain evidence="8">02402/16</strain>
        <tissue evidence="8">Leaf</tissue>
    </source>
</reference>
<dbReference type="PANTHER" id="PTHR31190">
    <property type="entry name" value="DNA-BINDING DOMAIN"/>
    <property type="match status" value="1"/>
</dbReference>
<dbReference type="EMBL" id="JAUUTY010000003">
    <property type="protein sequence ID" value="KAK1670240.1"/>
    <property type="molecule type" value="Genomic_DNA"/>
</dbReference>
<evidence type="ECO:0000259" key="7">
    <source>
        <dbReference type="PROSITE" id="PS51032"/>
    </source>
</evidence>
<dbReference type="InterPro" id="IPR016177">
    <property type="entry name" value="DNA-bd_dom_sf"/>
</dbReference>
<keyword evidence="9" id="KW-1185">Reference proteome</keyword>
<keyword evidence="5" id="KW-0539">Nucleus</keyword>
<dbReference type="SUPFAM" id="SSF54171">
    <property type="entry name" value="DNA-binding domain"/>
    <property type="match status" value="1"/>
</dbReference>
<dbReference type="GO" id="GO:0009873">
    <property type="term" value="P:ethylene-activated signaling pathway"/>
    <property type="evidence" value="ECO:0007669"/>
    <property type="project" value="InterPro"/>
</dbReference>
<organism evidence="8 9">
    <name type="scientific">Lolium multiflorum</name>
    <name type="common">Italian ryegrass</name>
    <name type="synonym">Lolium perenne subsp. multiflorum</name>
    <dbReference type="NCBI Taxonomy" id="4521"/>
    <lineage>
        <taxon>Eukaryota</taxon>
        <taxon>Viridiplantae</taxon>
        <taxon>Streptophyta</taxon>
        <taxon>Embryophyta</taxon>
        <taxon>Tracheophyta</taxon>
        <taxon>Spermatophyta</taxon>
        <taxon>Magnoliopsida</taxon>
        <taxon>Liliopsida</taxon>
        <taxon>Poales</taxon>
        <taxon>Poaceae</taxon>
        <taxon>BOP clade</taxon>
        <taxon>Pooideae</taxon>
        <taxon>Poodae</taxon>
        <taxon>Poeae</taxon>
        <taxon>Poeae Chloroplast Group 2 (Poeae type)</taxon>
        <taxon>Loliodinae</taxon>
        <taxon>Loliinae</taxon>
        <taxon>Lolium</taxon>
    </lineage>
</organism>
<dbReference type="AlphaFoldDB" id="A0AAD8WSF0"/>
<dbReference type="Gene3D" id="3.30.730.10">
    <property type="entry name" value="AP2/ERF domain"/>
    <property type="match status" value="1"/>
</dbReference>
<evidence type="ECO:0000256" key="3">
    <source>
        <dbReference type="ARBA" id="ARBA00023125"/>
    </source>
</evidence>
<keyword evidence="4" id="KW-0804">Transcription</keyword>
<evidence type="ECO:0000313" key="9">
    <source>
        <dbReference type="Proteomes" id="UP001231189"/>
    </source>
</evidence>
<proteinExistence type="predicted"/>
<dbReference type="SMART" id="SM00380">
    <property type="entry name" value="AP2"/>
    <property type="match status" value="1"/>
</dbReference>
<evidence type="ECO:0000256" key="4">
    <source>
        <dbReference type="ARBA" id="ARBA00023163"/>
    </source>
</evidence>
<dbReference type="PROSITE" id="PS51032">
    <property type="entry name" value="AP2_ERF"/>
    <property type="match status" value="1"/>
</dbReference>
<dbReference type="PRINTS" id="PR00367">
    <property type="entry name" value="ETHRSPELEMNT"/>
</dbReference>
<keyword evidence="2" id="KW-0805">Transcription regulation</keyword>
<feature type="compositionally biased region" description="Basic and acidic residues" evidence="6">
    <location>
        <begin position="117"/>
        <end position="144"/>
    </location>
</feature>
<dbReference type="GO" id="GO:0003700">
    <property type="term" value="F:DNA-binding transcription factor activity"/>
    <property type="evidence" value="ECO:0007669"/>
    <property type="project" value="InterPro"/>
</dbReference>
<dbReference type="GO" id="GO:0003677">
    <property type="term" value="F:DNA binding"/>
    <property type="evidence" value="ECO:0007669"/>
    <property type="project" value="UniProtKB-KW"/>
</dbReference>
<comment type="subcellular location">
    <subcellularLocation>
        <location evidence="1">Nucleus</location>
    </subcellularLocation>
</comment>
<dbReference type="InterPro" id="IPR044808">
    <property type="entry name" value="ERF_plant"/>
</dbReference>
<accession>A0AAD8WSF0</accession>
<keyword evidence="3" id="KW-0238">DNA-binding</keyword>
<evidence type="ECO:0000256" key="2">
    <source>
        <dbReference type="ARBA" id="ARBA00023015"/>
    </source>
</evidence>
<gene>
    <name evidence="8" type="ORF">QYE76_058399</name>
</gene>
<evidence type="ECO:0000256" key="5">
    <source>
        <dbReference type="ARBA" id="ARBA00023242"/>
    </source>
</evidence>
<evidence type="ECO:0000313" key="8">
    <source>
        <dbReference type="EMBL" id="KAK1670240.1"/>
    </source>
</evidence>
<dbReference type="GO" id="GO:0005634">
    <property type="term" value="C:nucleus"/>
    <property type="evidence" value="ECO:0007669"/>
    <property type="project" value="UniProtKB-SubCell"/>
</dbReference>
<evidence type="ECO:0000256" key="6">
    <source>
        <dbReference type="SAM" id="MobiDB-lite"/>
    </source>
</evidence>
<dbReference type="InterPro" id="IPR001471">
    <property type="entry name" value="AP2/ERF_dom"/>
</dbReference>
<comment type="caution">
    <text evidence="8">The sequence shown here is derived from an EMBL/GenBank/DDBJ whole genome shotgun (WGS) entry which is preliminary data.</text>
</comment>
<evidence type="ECO:0000256" key="1">
    <source>
        <dbReference type="ARBA" id="ARBA00004123"/>
    </source>
</evidence>
<feature type="region of interest" description="Disordered" evidence="6">
    <location>
        <begin position="91"/>
        <end position="145"/>
    </location>
</feature>
<dbReference type="Proteomes" id="UP001231189">
    <property type="component" value="Unassembled WGS sequence"/>
</dbReference>
<name>A0AAD8WSF0_LOLMU</name>
<feature type="domain" description="AP2/ERF" evidence="7">
    <location>
        <begin position="10"/>
        <end position="64"/>
    </location>
</feature>
<dbReference type="InterPro" id="IPR036955">
    <property type="entry name" value="AP2/ERF_dom_sf"/>
</dbReference>
<protein>
    <recommendedName>
        <fullName evidence="7">AP2/ERF domain-containing protein</fullName>
    </recommendedName>
</protein>
<sequence length="343" mass="35979">MAPRRRSNTGFIGVRLRPAGHFAAEITAGGTRVWLGTFYTKEAAARAYVAAWRFGRPRHEMNFPRSGLDGARVSLLSHYFAHGVKRGGTGLASGGLIPPRRTSSSWHSGAETIPETSRQRAHSEGEADVQEREEGGKAAEEGRGKTKKCAYLAVPTAAVVPWVTVGTEAGPSIRRGRRPPLRRGLPSAHAGGAVTLTAGPSCERVQTVADVPTVTFGLHLAVPTAEVAPRVAVGVPCVVPTAPLCRRREMNHIATGTAPSLDGELLLLMGAATVMKMAAKMAAVSMEKPSGALPRPGGVPNRDSCPQDLGFAMAAARKVSWVSSNVSGFSTEALNRRRGGAGG</sequence>